<evidence type="ECO:0000256" key="1">
    <source>
        <dbReference type="SAM" id="Phobius"/>
    </source>
</evidence>
<keyword evidence="1" id="KW-1133">Transmembrane helix</keyword>
<dbReference type="EMBL" id="CP073721">
    <property type="protein sequence ID" value="UWZ39397.1"/>
    <property type="molecule type" value="Genomic_DNA"/>
</dbReference>
<feature type="transmembrane region" description="Helical" evidence="1">
    <location>
        <begin position="44"/>
        <end position="64"/>
    </location>
</feature>
<evidence type="ECO:0000313" key="3">
    <source>
        <dbReference type="Proteomes" id="UP001058271"/>
    </source>
</evidence>
<reference evidence="2" key="1">
    <citation type="submission" date="2021-04" db="EMBL/GenBank/DDBJ databases">
        <title>Biosynthetic gene clusters of Dactylosporangioum roseum.</title>
        <authorList>
            <person name="Hartkoorn R.C."/>
            <person name="Beaudoing E."/>
            <person name="Hot D."/>
            <person name="Moureu S."/>
        </authorList>
    </citation>
    <scope>NUCLEOTIDE SEQUENCE</scope>
    <source>
        <strain evidence="2">NRRL B-16295</strain>
    </source>
</reference>
<feature type="transmembrane region" description="Helical" evidence="1">
    <location>
        <begin position="261"/>
        <end position="280"/>
    </location>
</feature>
<accession>A0ABY5ZD98</accession>
<dbReference type="PANTHER" id="PTHR36832:SF1">
    <property type="entry name" value="SLR1174 PROTEIN"/>
    <property type="match status" value="1"/>
</dbReference>
<sequence>MTTGTVTEVGAPRPAEEAGHHLQVFTTLVGLEIKRIFRYPSGPLFSLLVDPFVVLAMVFMIHALYRNNGGADIVGYSLHTMIWYFVAATITRYLVSNDTDWRVSDRIMRGELAQDLVRPLSVITWELAAAVAARLTGIVLEFLPSVLIYSLIDFPAFLRPAAVARFLAAATIAFVLYFAVNFIVGMTTLYLQGPYVVLAIRFVVLSVGAGAFVPLEFLPGPVQQFLNWSPLPYLFYWPIQFLLGRPGAADWGLFLRQESKAAAWAVILLALTAWMWRRAIRRYTDAGV</sequence>
<dbReference type="Pfam" id="PF06182">
    <property type="entry name" value="ABC2_membrane_6"/>
    <property type="match status" value="1"/>
</dbReference>
<gene>
    <name evidence="2" type="ORF">Drose_14840</name>
</gene>
<organism evidence="2 3">
    <name type="scientific">Dactylosporangium roseum</name>
    <dbReference type="NCBI Taxonomy" id="47989"/>
    <lineage>
        <taxon>Bacteria</taxon>
        <taxon>Bacillati</taxon>
        <taxon>Actinomycetota</taxon>
        <taxon>Actinomycetes</taxon>
        <taxon>Micromonosporales</taxon>
        <taxon>Micromonosporaceae</taxon>
        <taxon>Dactylosporangium</taxon>
    </lineage>
</organism>
<proteinExistence type="predicted"/>
<name>A0ABY5ZD98_9ACTN</name>
<dbReference type="RefSeq" id="WP_260728801.1">
    <property type="nucleotide sequence ID" value="NZ_BAAABS010000064.1"/>
</dbReference>
<keyword evidence="1" id="KW-0472">Membrane</keyword>
<feature type="transmembrane region" description="Helical" evidence="1">
    <location>
        <begin position="163"/>
        <end position="184"/>
    </location>
</feature>
<evidence type="ECO:0000313" key="2">
    <source>
        <dbReference type="EMBL" id="UWZ39397.1"/>
    </source>
</evidence>
<feature type="transmembrane region" description="Helical" evidence="1">
    <location>
        <begin position="116"/>
        <end position="143"/>
    </location>
</feature>
<keyword evidence="3" id="KW-1185">Reference proteome</keyword>
<feature type="transmembrane region" description="Helical" evidence="1">
    <location>
        <begin position="76"/>
        <end position="95"/>
    </location>
</feature>
<dbReference type="InterPro" id="IPR010390">
    <property type="entry name" value="ABC-2_transporter-like"/>
</dbReference>
<feature type="transmembrane region" description="Helical" evidence="1">
    <location>
        <begin position="196"/>
        <end position="215"/>
    </location>
</feature>
<dbReference type="Proteomes" id="UP001058271">
    <property type="component" value="Chromosome"/>
</dbReference>
<keyword evidence="1" id="KW-0812">Transmembrane</keyword>
<protein>
    <submittedName>
        <fullName evidence="2">ABC-2 family transporter protein</fullName>
    </submittedName>
</protein>
<dbReference type="PANTHER" id="PTHR36832">
    <property type="entry name" value="SLR1174 PROTEIN-RELATED"/>
    <property type="match status" value="1"/>
</dbReference>